<gene>
    <name evidence="6" type="ORF">SAMN05443551_2353</name>
</gene>
<dbReference type="InterPro" id="IPR041382">
    <property type="entry name" value="SH3_16"/>
</dbReference>
<evidence type="ECO:0000256" key="4">
    <source>
        <dbReference type="ARBA" id="ARBA00022807"/>
    </source>
</evidence>
<dbReference type="InterPro" id="IPR038765">
    <property type="entry name" value="Papain-like_cys_pep_sf"/>
</dbReference>
<dbReference type="EMBL" id="FQXC01000003">
    <property type="protein sequence ID" value="SHH53932.1"/>
    <property type="molecule type" value="Genomic_DNA"/>
</dbReference>
<keyword evidence="7" id="KW-1185">Reference proteome</keyword>
<dbReference type="GO" id="GO:0008234">
    <property type="term" value="F:cysteine-type peptidase activity"/>
    <property type="evidence" value="ECO:0007669"/>
    <property type="project" value="UniProtKB-KW"/>
</dbReference>
<evidence type="ECO:0000259" key="5">
    <source>
        <dbReference type="PROSITE" id="PS51935"/>
    </source>
</evidence>
<dbReference type="Proteomes" id="UP000184221">
    <property type="component" value="Unassembled WGS sequence"/>
</dbReference>
<keyword evidence="3" id="KW-0378">Hydrolase</keyword>
<dbReference type="GO" id="GO:0006508">
    <property type="term" value="P:proteolysis"/>
    <property type="evidence" value="ECO:0007669"/>
    <property type="project" value="UniProtKB-KW"/>
</dbReference>
<evidence type="ECO:0000256" key="3">
    <source>
        <dbReference type="ARBA" id="ARBA00022801"/>
    </source>
</evidence>
<organism evidence="6 7">
    <name type="scientific">Marivita hallyeonensis</name>
    <dbReference type="NCBI Taxonomy" id="996342"/>
    <lineage>
        <taxon>Bacteria</taxon>
        <taxon>Pseudomonadati</taxon>
        <taxon>Pseudomonadota</taxon>
        <taxon>Alphaproteobacteria</taxon>
        <taxon>Rhodobacterales</taxon>
        <taxon>Roseobacteraceae</taxon>
        <taxon>Marivita</taxon>
    </lineage>
</organism>
<dbReference type="Gene3D" id="3.90.1720.10">
    <property type="entry name" value="endopeptidase domain like (from Nostoc punctiforme)"/>
    <property type="match status" value="1"/>
</dbReference>
<dbReference type="OrthoDB" id="9813368at2"/>
<dbReference type="SUPFAM" id="SSF54001">
    <property type="entry name" value="Cysteine proteinases"/>
    <property type="match status" value="1"/>
</dbReference>
<feature type="domain" description="NlpC/P60" evidence="5">
    <location>
        <begin position="159"/>
        <end position="283"/>
    </location>
</feature>
<protein>
    <submittedName>
        <fullName evidence="6">NlpC/P60 family protein</fullName>
    </submittedName>
</protein>
<dbReference type="STRING" id="996342.SAMN05443551_2353"/>
<evidence type="ECO:0000313" key="6">
    <source>
        <dbReference type="EMBL" id="SHH53932.1"/>
    </source>
</evidence>
<evidence type="ECO:0000313" key="7">
    <source>
        <dbReference type="Proteomes" id="UP000184221"/>
    </source>
</evidence>
<evidence type="ECO:0000256" key="2">
    <source>
        <dbReference type="ARBA" id="ARBA00022670"/>
    </source>
</evidence>
<dbReference type="Pfam" id="PF00877">
    <property type="entry name" value="NLPC_P60"/>
    <property type="match status" value="1"/>
</dbReference>
<dbReference type="InterPro" id="IPR000064">
    <property type="entry name" value="NLP_P60_dom"/>
</dbReference>
<keyword evidence="4" id="KW-0788">Thiol protease</keyword>
<name>A0A1M5TT18_9RHOB</name>
<sequence>MTDRRSLWSNGEVAHSSLRGQVDAKSFADGVDHRVTWPPLVALRGSPTAERDRELLWGQTFCVLDVNKGFAFGFARADGYTGYVEAHMLQPVDSSATHRVCARQTVAMARPVFKDTKTEQVPLSLGSEVIVRDIADGWARVIGAPHDLFVPAPHLAPLDTPEPDPVSVAERLLGTPYVWGGNSAFGIDCSGLVQIACRACGIPCPGDSDQQAEVLGETLDRDTPPKRGDLFFWRGHVTWIADEATLLHANAHHMAVAFEPLTDALDRIAAQGDGMLLRHARLK</sequence>
<dbReference type="AlphaFoldDB" id="A0A1M5TT18"/>
<proteinExistence type="inferred from homology"/>
<accession>A0A1M5TT18</accession>
<reference evidence="6 7" key="1">
    <citation type="submission" date="2016-11" db="EMBL/GenBank/DDBJ databases">
        <authorList>
            <person name="Jaros S."/>
            <person name="Januszkiewicz K."/>
            <person name="Wedrychowicz H."/>
        </authorList>
    </citation>
    <scope>NUCLEOTIDE SEQUENCE [LARGE SCALE GENOMIC DNA]</scope>
    <source>
        <strain evidence="6 7">DSM 29431</strain>
    </source>
</reference>
<evidence type="ECO:0000256" key="1">
    <source>
        <dbReference type="ARBA" id="ARBA00007074"/>
    </source>
</evidence>
<dbReference type="InterPro" id="IPR051794">
    <property type="entry name" value="PG_Endopeptidase_C40"/>
</dbReference>
<dbReference type="RefSeq" id="WP_084066193.1">
    <property type="nucleotide sequence ID" value="NZ_FQXC01000003.1"/>
</dbReference>
<comment type="similarity">
    <text evidence="1">Belongs to the peptidase C40 family.</text>
</comment>
<keyword evidence="2" id="KW-0645">Protease</keyword>
<dbReference type="PROSITE" id="PS51935">
    <property type="entry name" value="NLPC_P60"/>
    <property type="match status" value="1"/>
</dbReference>
<dbReference type="Pfam" id="PF18348">
    <property type="entry name" value="SH3_16"/>
    <property type="match status" value="1"/>
</dbReference>
<dbReference type="PANTHER" id="PTHR47359:SF3">
    <property type="entry name" value="NLP_P60 DOMAIN-CONTAINING PROTEIN-RELATED"/>
    <property type="match status" value="1"/>
</dbReference>
<dbReference type="PANTHER" id="PTHR47359">
    <property type="entry name" value="PEPTIDOGLYCAN DL-ENDOPEPTIDASE CWLO"/>
    <property type="match status" value="1"/>
</dbReference>